<dbReference type="SMART" id="SM00382">
    <property type="entry name" value="AAA"/>
    <property type="match status" value="1"/>
</dbReference>
<accession>A0A0D6JVP4</accession>
<reference evidence="7" key="1">
    <citation type="submission" date="2015-03" db="EMBL/GenBank/DDBJ databases">
        <authorList>
            <person name="Urmite Genomes"/>
        </authorList>
    </citation>
    <scope>NUCLEOTIDE SEQUENCE [LARGE SCALE GENOMIC DNA]</scope>
    <source>
        <strain evidence="7">Arc-Hr</strain>
    </source>
</reference>
<dbReference type="PANTHER" id="PTHR43335:SF4">
    <property type="entry name" value="ABC TRANSPORTER, ATP-BINDING PROTEIN"/>
    <property type="match status" value="1"/>
</dbReference>
<feature type="domain" description="ABC transporter" evidence="5">
    <location>
        <begin position="4"/>
        <end position="229"/>
    </location>
</feature>
<comment type="similarity">
    <text evidence="1">Belongs to the ABC transporter superfamily.</text>
</comment>
<evidence type="ECO:0000259" key="5">
    <source>
        <dbReference type="PROSITE" id="PS50893"/>
    </source>
</evidence>
<dbReference type="PROSITE" id="PS00211">
    <property type="entry name" value="ABC_TRANSPORTER_1"/>
    <property type="match status" value="1"/>
</dbReference>
<dbReference type="InterPro" id="IPR027417">
    <property type="entry name" value="P-loop_NTPase"/>
</dbReference>
<keyword evidence="4 6" id="KW-0067">ATP-binding</keyword>
<evidence type="ECO:0000313" key="7">
    <source>
        <dbReference type="Proteomes" id="UP000198902"/>
    </source>
</evidence>
<organism evidence="6 7">
    <name type="scientific">Haloferax massiliensis</name>
    <dbReference type="NCBI Taxonomy" id="1476858"/>
    <lineage>
        <taxon>Archaea</taxon>
        <taxon>Methanobacteriati</taxon>
        <taxon>Methanobacteriota</taxon>
        <taxon>Stenosarchaea group</taxon>
        <taxon>Halobacteria</taxon>
        <taxon>Halobacteriales</taxon>
        <taxon>Haloferacaceae</taxon>
        <taxon>Haloferax</taxon>
    </lineage>
</organism>
<dbReference type="PROSITE" id="PS50893">
    <property type="entry name" value="ABC_TRANSPORTER_2"/>
    <property type="match status" value="1"/>
</dbReference>
<dbReference type="InterPro" id="IPR003439">
    <property type="entry name" value="ABC_transporter-like_ATP-bd"/>
</dbReference>
<keyword evidence="7" id="KW-1185">Reference proteome</keyword>
<dbReference type="PANTHER" id="PTHR43335">
    <property type="entry name" value="ABC TRANSPORTER, ATP-BINDING PROTEIN"/>
    <property type="match status" value="1"/>
</dbReference>
<gene>
    <name evidence="6" type="primary">drrA_2</name>
    <name evidence="6" type="ORF">BN996_03207</name>
</gene>
<evidence type="ECO:0000256" key="3">
    <source>
        <dbReference type="ARBA" id="ARBA00022741"/>
    </source>
</evidence>
<dbReference type="SUPFAM" id="SSF52540">
    <property type="entry name" value="P-loop containing nucleoside triphosphate hydrolases"/>
    <property type="match status" value="1"/>
</dbReference>
<proteinExistence type="inferred from homology"/>
<evidence type="ECO:0000256" key="2">
    <source>
        <dbReference type="ARBA" id="ARBA00022448"/>
    </source>
</evidence>
<dbReference type="InterPro" id="IPR003593">
    <property type="entry name" value="AAA+_ATPase"/>
</dbReference>
<dbReference type="Pfam" id="PF00005">
    <property type="entry name" value="ABC_tran"/>
    <property type="match status" value="1"/>
</dbReference>
<dbReference type="GO" id="GO:0016887">
    <property type="term" value="F:ATP hydrolysis activity"/>
    <property type="evidence" value="ECO:0007669"/>
    <property type="project" value="InterPro"/>
</dbReference>
<dbReference type="EMBL" id="CSTE01000004">
    <property type="protein sequence ID" value="CQR52577.1"/>
    <property type="molecule type" value="Genomic_DNA"/>
</dbReference>
<dbReference type="Proteomes" id="UP000198902">
    <property type="component" value="Unassembled WGS sequence"/>
</dbReference>
<dbReference type="OrthoDB" id="87732at2157"/>
<dbReference type="RefSeq" id="WP_089780674.1">
    <property type="nucleotide sequence ID" value="NZ_CABLRR010000004.1"/>
</dbReference>
<name>A0A0D6JVP4_9EURY</name>
<evidence type="ECO:0000256" key="4">
    <source>
        <dbReference type="ARBA" id="ARBA00022840"/>
    </source>
</evidence>
<protein>
    <submittedName>
        <fullName evidence="6">Daunorubicin/doxorubicin resistance ATP-binding protein DrrA</fullName>
    </submittedName>
</protein>
<keyword evidence="2" id="KW-0813">Transport</keyword>
<dbReference type="Gene3D" id="3.40.50.300">
    <property type="entry name" value="P-loop containing nucleotide triphosphate hydrolases"/>
    <property type="match status" value="1"/>
</dbReference>
<dbReference type="AlphaFoldDB" id="A0A0D6JVP4"/>
<keyword evidence="3" id="KW-0547">Nucleotide-binding</keyword>
<evidence type="ECO:0000256" key="1">
    <source>
        <dbReference type="ARBA" id="ARBA00005417"/>
    </source>
</evidence>
<dbReference type="GO" id="GO:0005524">
    <property type="term" value="F:ATP binding"/>
    <property type="evidence" value="ECO:0007669"/>
    <property type="project" value="UniProtKB-KW"/>
</dbReference>
<dbReference type="InterPro" id="IPR017871">
    <property type="entry name" value="ABC_transporter-like_CS"/>
</dbReference>
<sequence length="309" mass="32841">MTAIETRGLTKRYDGAPAVADLNLTVDEGEVYGFLGPNGAGKSTTIDMLMDYTRPSTGTARIFGLDVREEASTIHARTGILPDRFGVYGSLTGREHVAYILDANDATGDPETILDRVGLTDAVDQRAGGYSKGMQQRLGLGMAIAGDPDLLILDEPFSGLDPYGVRLVREVVSDERDRGATIFFSSHVLDQVERVCDRVGLLADGELVAEGAPAELRATAGVESRLRIDADADDTALAAVRAIDGVTRITRTDGRIEVVCDAATRYRALEALDDSGATIRSFDVDVGTIEDAFVAMADGEPTAPSEDAP</sequence>
<dbReference type="CDD" id="cd03230">
    <property type="entry name" value="ABC_DR_subfamily_A"/>
    <property type="match status" value="1"/>
</dbReference>
<evidence type="ECO:0000313" key="6">
    <source>
        <dbReference type="EMBL" id="CQR52577.1"/>
    </source>
</evidence>